<feature type="domain" description="RIO kinase" evidence="20">
    <location>
        <begin position="409"/>
        <end position="657"/>
    </location>
</feature>
<feature type="compositionally biased region" description="Acidic residues" evidence="19">
    <location>
        <begin position="849"/>
        <end position="889"/>
    </location>
</feature>
<reference evidence="21 22" key="1">
    <citation type="journal article" date="2019" name="Sci. Rep.">
        <title>Comparative genomics of chytrid fungi reveal insights into the obligate biotrophic and pathogenic lifestyle of Synchytrium endobioticum.</title>
        <authorList>
            <person name="van de Vossenberg B.T.L.H."/>
            <person name="Warris S."/>
            <person name="Nguyen H.D.T."/>
            <person name="van Gent-Pelzer M.P.E."/>
            <person name="Joly D.L."/>
            <person name="van de Geest H.C."/>
            <person name="Bonants P.J.M."/>
            <person name="Smith D.S."/>
            <person name="Levesque C.A."/>
            <person name="van der Lee T.A.J."/>
        </authorList>
    </citation>
    <scope>NUCLEOTIDE SEQUENCE [LARGE SCALE GENOMIC DNA]</scope>
    <source>
        <strain evidence="21 22">CBS 675.73</strain>
    </source>
</reference>
<evidence type="ECO:0000256" key="9">
    <source>
        <dbReference type="ARBA" id="ARBA00022679"/>
    </source>
</evidence>
<feature type="region of interest" description="Disordered" evidence="19">
    <location>
        <begin position="1"/>
        <end position="271"/>
    </location>
</feature>
<evidence type="ECO:0000313" key="21">
    <source>
        <dbReference type="EMBL" id="TPX67303.1"/>
    </source>
</evidence>
<keyword evidence="9" id="KW-0808">Transferase</keyword>
<feature type="compositionally biased region" description="Polar residues" evidence="19">
    <location>
        <begin position="200"/>
        <end position="209"/>
    </location>
</feature>
<keyword evidence="13" id="KW-0378">Hydrolase</keyword>
<comment type="catalytic activity">
    <reaction evidence="17">
        <text>L-seryl-[protein] + ATP = O-phospho-L-seryl-[protein] + ADP + H(+)</text>
        <dbReference type="Rhea" id="RHEA:17989"/>
        <dbReference type="Rhea" id="RHEA-COMP:9863"/>
        <dbReference type="Rhea" id="RHEA-COMP:11604"/>
        <dbReference type="ChEBI" id="CHEBI:15378"/>
        <dbReference type="ChEBI" id="CHEBI:29999"/>
        <dbReference type="ChEBI" id="CHEBI:30616"/>
        <dbReference type="ChEBI" id="CHEBI:83421"/>
        <dbReference type="ChEBI" id="CHEBI:456216"/>
        <dbReference type="EC" id="2.7.11.1"/>
    </reaction>
</comment>
<keyword evidence="22" id="KW-1185">Reference proteome</keyword>
<dbReference type="GO" id="GO:0004674">
    <property type="term" value="F:protein serine/threonine kinase activity"/>
    <property type="evidence" value="ECO:0007669"/>
    <property type="project" value="UniProtKB-KW"/>
</dbReference>
<organism evidence="21 22">
    <name type="scientific">Chytriomyces confervae</name>
    <dbReference type="NCBI Taxonomy" id="246404"/>
    <lineage>
        <taxon>Eukaryota</taxon>
        <taxon>Fungi</taxon>
        <taxon>Fungi incertae sedis</taxon>
        <taxon>Chytridiomycota</taxon>
        <taxon>Chytridiomycota incertae sedis</taxon>
        <taxon>Chytridiomycetes</taxon>
        <taxon>Chytridiales</taxon>
        <taxon>Chytriomycetaceae</taxon>
        <taxon>Chytriomyces</taxon>
    </lineage>
</organism>
<evidence type="ECO:0000256" key="4">
    <source>
        <dbReference type="ARBA" id="ARBA00012513"/>
    </source>
</evidence>
<dbReference type="SUPFAM" id="SSF56112">
    <property type="entry name" value="Protein kinase-like (PK-like)"/>
    <property type="match status" value="1"/>
</dbReference>
<evidence type="ECO:0000256" key="5">
    <source>
        <dbReference type="ARBA" id="ARBA00016038"/>
    </source>
</evidence>
<dbReference type="FunFam" id="3.30.200.20:FF:000148">
    <property type="entry name" value="Serine/threonine-protein kinase RIO1"/>
    <property type="match status" value="1"/>
</dbReference>
<dbReference type="SMART" id="SM00090">
    <property type="entry name" value="RIO"/>
    <property type="match status" value="1"/>
</dbReference>
<dbReference type="EC" id="2.7.11.1" evidence="4"/>
<feature type="region of interest" description="Disordered" evidence="19">
    <location>
        <begin position="821"/>
        <end position="942"/>
    </location>
</feature>
<evidence type="ECO:0000256" key="13">
    <source>
        <dbReference type="ARBA" id="ARBA00022801"/>
    </source>
</evidence>
<keyword evidence="7" id="KW-0690">Ribosome biogenesis</keyword>
<evidence type="ECO:0000256" key="14">
    <source>
        <dbReference type="ARBA" id="ARBA00022840"/>
    </source>
</evidence>
<evidence type="ECO:0000256" key="12">
    <source>
        <dbReference type="ARBA" id="ARBA00022777"/>
    </source>
</evidence>
<dbReference type="InterPro" id="IPR051272">
    <property type="entry name" value="RIO-type_Ser/Thr_kinase"/>
</dbReference>
<keyword evidence="14" id="KW-0067">ATP-binding</keyword>
<keyword evidence="11" id="KW-0547">Nucleotide-binding</keyword>
<proteinExistence type="inferred from homology"/>
<comment type="subcellular location">
    <subcellularLocation>
        <location evidence="2">Cytoplasm</location>
    </subcellularLocation>
</comment>
<accession>A0A507ET92</accession>
<dbReference type="STRING" id="246404.A0A507ET92"/>
<dbReference type="InterPro" id="IPR018934">
    <property type="entry name" value="RIO_dom"/>
</dbReference>
<evidence type="ECO:0000256" key="16">
    <source>
        <dbReference type="ARBA" id="ARBA00047899"/>
    </source>
</evidence>
<evidence type="ECO:0000256" key="8">
    <source>
        <dbReference type="ARBA" id="ARBA00022527"/>
    </source>
</evidence>
<dbReference type="CDD" id="cd05147">
    <property type="entry name" value="RIO1_euk"/>
    <property type="match status" value="1"/>
</dbReference>
<dbReference type="AlphaFoldDB" id="A0A507ET92"/>
<feature type="compositionally biased region" description="Basic residues" evidence="19">
    <location>
        <begin position="919"/>
        <end position="935"/>
    </location>
</feature>
<keyword evidence="15" id="KW-0460">Magnesium</keyword>
<evidence type="ECO:0000256" key="11">
    <source>
        <dbReference type="ARBA" id="ARBA00022741"/>
    </source>
</evidence>
<dbReference type="Gene3D" id="1.10.510.10">
    <property type="entry name" value="Transferase(Phosphotransferase) domain 1"/>
    <property type="match status" value="1"/>
</dbReference>
<evidence type="ECO:0000256" key="7">
    <source>
        <dbReference type="ARBA" id="ARBA00022517"/>
    </source>
</evidence>
<dbReference type="Pfam" id="PF01163">
    <property type="entry name" value="RIO1"/>
    <property type="match status" value="1"/>
</dbReference>
<dbReference type="GO" id="GO:0046872">
    <property type="term" value="F:metal ion binding"/>
    <property type="evidence" value="ECO:0007669"/>
    <property type="project" value="UniProtKB-KW"/>
</dbReference>
<evidence type="ECO:0000256" key="1">
    <source>
        <dbReference type="ARBA" id="ARBA00001946"/>
    </source>
</evidence>
<dbReference type="OrthoDB" id="205248at2759"/>
<dbReference type="GO" id="GO:0005737">
    <property type="term" value="C:cytoplasm"/>
    <property type="evidence" value="ECO:0007669"/>
    <property type="project" value="UniProtKB-SubCell"/>
</dbReference>
<evidence type="ECO:0000259" key="20">
    <source>
        <dbReference type="SMART" id="SM00090"/>
    </source>
</evidence>
<name>A0A507ET92_9FUNG</name>
<feature type="compositionally biased region" description="Low complexity" evidence="19">
    <location>
        <begin position="821"/>
        <end position="831"/>
    </location>
</feature>
<dbReference type="GO" id="GO:0005524">
    <property type="term" value="F:ATP binding"/>
    <property type="evidence" value="ECO:0007669"/>
    <property type="project" value="UniProtKB-KW"/>
</dbReference>
<dbReference type="Gene3D" id="3.30.200.20">
    <property type="entry name" value="Phosphorylase Kinase, domain 1"/>
    <property type="match status" value="1"/>
</dbReference>
<dbReference type="Proteomes" id="UP000320333">
    <property type="component" value="Unassembled WGS sequence"/>
</dbReference>
<evidence type="ECO:0000256" key="18">
    <source>
        <dbReference type="ARBA" id="ARBA00068838"/>
    </source>
</evidence>
<evidence type="ECO:0000256" key="2">
    <source>
        <dbReference type="ARBA" id="ARBA00004496"/>
    </source>
</evidence>
<dbReference type="PANTHER" id="PTHR45723">
    <property type="entry name" value="SERINE/THREONINE-PROTEIN KINASE RIO1"/>
    <property type="match status" value="1"/>
</dbReference>
<sequence>MKKSHGAGANRLDTDTDTSGAGDADGGRFSDADDEGGLSSSEMLGNKAASAGASTTPGHARVLNEGAPPTLLGRVDSDTAITSMPSKTSHSHSHGHSLHTAPHYYQHSNHMNHVSGGHPKTSVGASAAVSDVPLPTPHSDAADRDQTLPRNLRMHTAFSVSPSKEGKEVRESKEKDNSRTSVPHTPISKTVVSSSSASSGLDNSPTNQHGETSGGDADEEEGAGRDMDDDFWNDDDALLDDEDGEDDEDDDAEDYNAFGDDVDEDDADEDTQNLVDELDYGDQWHNATGDFTKQFNKMRNQIAASSGTTGTMIAPSNSGAAQRAAARELALSRAAAAAGTPGAATTVKKAKPASAPSDQALLDELSAKFSSKIRIDPLVFESKNLSASVRGDMKVSSRKAEGDKTVYKDKADRATVEQVLDPRTRMILFKLLNNQTLSAVNGCISTGKEANVYHATTPDGGHRAIKVYKTSILVFKDRDRYVSGEFRFRHGYAKSNPRKMVKVWAEKEMRNLKRLNVAGILCPEPVLLRMHVLLMTFLGDKNGWASPRLKDAVINDSMIYKNLYIHLIKMVWKMYHKCKLVHADLSEYNLLYHNKTLYIIDVSQSVEHDHPHALEFLRKDCTNIVDYFKKRVPPLDESYPDSVDVFSLRELFDYIVTDYDTVLRTCIDKNLLPAEFAQNPKEAGEDAILDAYTAYMHTAAARRSVADVAAKSGISVAAAQAEADVAEAVFKQSYIPRTLQEIVDYERDVDKAKAGVVEGNVGVGVYARVTGLVLDGVVAADNDGRQQAGSGISGSGGGLGKLAAIAAAATANVDGVTASAAKSVGSKSAGVPVEGRSSSGGKTVRIEVNEPELQDEENSDDGDDGDDDSDEDASGGSDDEDGDGSDYDEDSGKVSRLKKDEDKDAKKARKQAQKEDKREKRKAKMPKAVKKRKQKVSSDKKK</sequence>
<comment type="caution">
    <text evidence="21">The sequence shown here is derived from an EMBL/GenBank/DDBJ whole genome shotgun (WGS) entry which is preliminary data.</text>
</comment>
<keyword evidence="8" id="KW-0723">Serine/threonine-protein kinase</keyword>
<dbReference type="InterPro" id="IPR018935">
    <property type="entry name" value="RIO_kinase_CS"/>
</dbReference>
<evidence type="ECO:0000256" key="19">
    <source>
        <dbReference type="SAM" id="MobiDB-lite"/>
    </source>
</evidence>
<feature type="compositionally biased region" description="Acidic residues" evidence="19">
    <location>
        <begin position="216"/>
        <end position="271"/>
    </location>
</feature>
<evidence type="ECO:0000256" key="17">
    <source>
        <dbReference type="ARBA" id="ARBA00048679"/>
    </source>
</evidence>
<evidence type="ECO:0000313" key="22">
    <source>
        <dbReference type="Proteomes" id="UP000320333"/>
    </source>
</evidence>
<keyword evidence="12" id="KW-0418">Kinase</keyword>
<dbReference type="InterPro" id="IPR011009">
    <property type="entry name" value="Kinase-like_dom_sf"/>
</dbReference>
<evidence type="ECO:0000256" key="10">
    <source>
        <dbReference type="ARBA" id="ARBA00022723"/>
    </source>
</evidence>
<feature type="compositionally biased region" description="Polar residues" evidence="19">
    <location>
        <begin position="179"/>
        <end position="192"/>
    </location>
</feature>
<gene>
    <name evidence="21" type="ORF">CcCBS67573_g07547</name>
</gene>
<protein>
    <recommendedName>
        <fullName evidence="5">Serine/threonine-protein kinase RIO1</fullName>
        <ecNumber evidence="4">2.7.11.1</ecNumber>
    </recommendedName>
    <alternativeName>
        <fullName evidence="18">Serine/threonine-protein kinase rio1</fullName>
    </alternativeName>
</protein>
<dbReference type="PROSITE" id="PS01245">
    <property type="entry name" value="RIO1"/>
    <property type="match status" value="1"/>
</dbReference>
<evidence type="ECO:0000256" key="6">
    <source>
        <dbReference type="ARBA" id="ARBA00022490"/>
    </source>
</evidence>
<evidence type="ECO:0000256" key="3">
    <source>
        <dbReference type="ARBA" id="ARBA00009196"/>
    </source>
</evidence>
<keyword evidence="10" id="KW-0479">Metal-binding</keyword>
<feature type="compositionally biased region" description="Basic and acidic residues" evidence="19">
    <location>
        <begin position="890"/>
        <end position="905"/>
    </location>
</feature>
<feature type="compositionally biased region" description="Basic and acidic residues" evidence="19">
    <location>
        <begin position="164"/>
        <end position="178"/>
    </location>
</feature>
<dbReference type="GO" id="GO:0016787">
    <property type="term" value="F:hydrolase activity"/>
    <property type="evidence" value="ECO:0007669"/>
    <property type="project" value="UniProtKB-KW"/>
</dbReference>
<comment type="catalytic activity">
    <reaction evidence="16">
        <text>L-threonyl-[protein] + ATP = O-phospho-L-threonyl-[protein] + ADP + H(+)</text>
        <dbReference type="Rhea" id="RHEA:46608"/>
        <dbReference type="Rhea" id="RHEA-COMP:11060"/>
        <dbReference type="Rhea" id="RHEA-COMP:11605"/>
        <dbReference type="ChEBI" id="CHEBI:15378"/>
        <dbReference type="ChEBI" id="CHEBI:30013"/>
        <dbReference type="ChEBI" id="CHEBI:30616"/>
        <dbReference type="ChEBI" id="CHEBI:61977"/>
        <dbReference type="ChEBI" id="CHEBI:456216"/>
        <dbReference type="EC" id="2.7.11.1"/>
    </reaction>
</comment>
<comment type="similarity">
    <text evidence="3">Belongs to the protein kinase superfamily. RIO-type Ser/Thr kinase family.</text>
</comment>
<comment type="cofactor">
    <cofactor evidence="1">
        <name>Mg(2+)</name>
        <dbReference type="ChEBI" id="CHEBI:18420"/>
    </cofactor>
</comment>
<evidence type="ECO:0000256" key="15">
    <source>
        <dbReference type="ARBA" id="ARBA00022842"/>
    </source>
</evidence>
<dbReference type="EMBL" id="QEAP01000403">
    <property type="protein sequence ID" value="TPX67303.1"/>
    <property type="molecule type" value="Genomic_DNA"/>
</dbReference>
<keyword evidence="6" id="KW-0963">Cytoplasm</keyword>
<dbReference type="GO" id="GO:0042254">
    <property type="term" value="P:ribosome biogenesis"/>
    <property type="evidence" value="ECO:0007669"/>
    <property type="project" value="UniProtKB-KW"/>
</dbReference>
<dbReference type="InterPro" id="IPR000687">
    <property type="entry name" value="RIO_kinase"/>
</dbReference>